<dbReference type="InterPro" id="IPR000873">
    <property type="entry name" value="AMP-dep_synth/lig_dom"/>
</dbReference>
<dbReference type="GO" id="GO:0006085">
    <property type="term" value="P:acetyl-CoA biosynthetic process"/>
    <property type="evidence" value="ECO:0007669"/>
    <property type="project" value="TreeGrafter"/>
</dbReference>
<dbReference type="PROSITE" id="PS00455">
    <property type="entry name" value="AMP_BINDING"/>
    <property type="match status" value="1"/>
</dbReference>
<accession>X1DBY3</accession>
<evidence type="ECO:0000313" key="3">
    <source>
        <dbReference type="EMBL" id="GAH18291.1"/>
    </source>
</evidence>
<keyword evidence="1" id="KW-1133">Transmembrane helix</keyword>
<name>X1DBY3_9ZZZZ</name>
<feature type="transmembrane region" description="Helical" evidence="1">
    <location>
        <begin position="54"/>
        <end position="76"/>
    </location>
</feature>
<comment type="caution">
    <text evidence="3">The sequence shown here is derived from an EMBL/GenBank/DDBJ whole genome shotgun (WGS) entry which is preliminary data.</text>
</comment>
<keyword evidence="1" id="KW-0472">Membrane</keyword>
<dbReference type="InterPro" id="IPR042099">
    <property type="entry name" value="ANL_N_sf"/>
</dbReference>
<dbReference type="SUPFAM" id="SSF56801">
    <property type="entry name" value="Acetyl-CoA synthetase-like"/>
    <property type="match status" value="1"/>
</dbReference>
<reference evidence="3" key="1">
    <citation type="journal article" date="2014" name="Front. Microbiol.">
        <title>High frequency of phylogenetically diverse reductive dehalogenase-homologous genes in deep subseafloor sedimentary metagenomes.</title>
        <authorList>
            <person name="Kawai M."/>
            <person name="Futagami T."/>
            <person name="Toyoda A."/>
            <person name="Takaki Y."/>
            <person name="Nishi S."/>
            <person name="Hori S."/>
            <person name="Arai W."/>
            <person name="Tsubouchi T."/>
            <person name="Morono Y."/>
            <person name="Uchiyama I."/>
            <person name="Ito T."/>
            <person name="Fujiyama A."/>
            <person name="Inagaki F."/>
            <person name="Takami H."/>
        </authorList>
    </citation>
    <scope>NUCLEOTIDE SEQUENCE</scope>
    <source>
        <strain evidence="3">Expedition CK06-06</strain>
    </source>
</reference>
<feature type="non-terminal residue" evidence="3">
    <location>
        <position position="192"/>
    </location>
</feature>
<feature type="domain" description="AMP-dependent synthetase/ligase" evidence="2">
    <location>
        <begin position="6"/>
        <end position="192"/>
    </location>
</feature>
<dbReference type="PANTHER" id="PTHR24095:SF14">
    <property type="entry name" value="ACETYL-COENZYME A SYNTHETASE 1"/>
    <property type="match status" value="1"/>
</dbReference>
<evidence type="ECO:0000259" key="2">
    <source>
        <dbReference type="Pfam" id="PF00501"/>
    </source>
</evidence>
<dbReference type="InterPro" id="IPR020845">
    <property type="entry name" value="AMP-binding_CS"/>
</dbReference>
<evidence type="ECO:0000256" key="1">
    <source>
        <dbReference type="SAM" id="Phobius"/>
    </source>
</evidence>
<dbReference type="GO" id="GO:0003987">
    <property type="term" value="F:acetate-CoA ligase activity"/>
    <property type="evidence" value="ECO:0007669"/>
    <property type="project" value="TreeGrafter"/>
</dbReference>
<dbReference type="GO" id="GO:0005829">
    <property type="term" value="C:cytosol"/>
    <property type="evidence" value="ECO:0007669"/>
    <property type="project" value="TreeGrafter"/>
</dbReference>
<keyword evidence="1" id="KW-0812">Transmembrane</keyword>
<sequence>MDRHLKTWRKNKAALVWEGDIGDSKTLTYQELYYHVCKFANVLKKHGIKKGDRVSIYLPMIVELPIAMLACARIGAIHSVVFGGFSADALRDRILDCGAKMLICSDGYYRGGRVIRSKDNADEALESCPEVKDVIVVKRADIRVNMEKGRDYWWHDEIGAEDIKPYCESEVMDTEDPLFILYTSGSTGKPKG</sequence>
<dbReference type="Gene3D" id="3.40.50.12780">
    <property type="entry name" value="N-terminal domain of ligase-like"/>
    <property type="match status" value="1"/>
</dbReference>
<dbReference type="AlphaFoldDB" id="X1DBY3"/>
<dbReference type="EMBL" id="BART01030680">
    <property type="protein sequence ID" value="GAH18291.1"/>
    <property type="molecule type" value="Genomic_DNA"/>
</dbReference>
<proteinExistence type="predicted"/>
<organism evidence="3">
    <name type="scientific">marine sediment metagenome</name>
    <dbReference type="NCBI Taxonomy" id="412755"/>
    <lineage>
        <taxon>unclassified sequences</taxon>
        <taxon>metagenomes</taxon>
        <taxon>ecological metagenomes</taxon>
    </lineage>
</organism>
<dbReference type="Pfam" id="PF00501">
    <property type="entry name" value="AMP-binding"/>
    <property type="match status" value="1"/>
</dbReference>
<gene>
    <name evidence="3" type="ORF">S01H4_53485</name>
</gene>
<dbReference type="PANTHER" id="PTHR24095">
    <property type="entry name" value="ACETYL-COENZYME A SYNTHETASE"/>
    <property type="match status" value="1"/>
</dbReference>
<protein>
    <recommendedName>
        <fullName evidence="2">AMP-dependent synthetase/ligase domain-containing protein</fullName>
    </recommendedName>
</protein>